<keyword evidence="7" id="KW-1185">Reference proteome</keyword>
<keyword evidence="3 5" id="KW-0808">Transferase</keyword>
<proteinExistence type="inferred from homology"/>
<dbReference type="RefSeq" id="WP_132841624.1">
    <property type="nucleotide sequence ID" value="NZ_JBDJLH010000001.1"/>
</dbReference>
<keyword evidence="2 5" id="KW-0028">Amino-acid biosynthesis</keyword>
<comment type="caution">
    <text evidence="5">Lacks conserved residue(s) required for the propagation of feature annotation.</text>
</comment>
<dbReference type="EC" id="2.3.1.31" evidence="5"/>
<evidence type="ECO:0000313" key="6">
    <source>
        <dbReference type="EMBL" id="MEN5379740.1"/>
    </source>
</evidence>
<evidence type="ECO:0000256" key="2">
    <source>
        <dbReference type="ARBA" id="ARBA00022605"/>
    </source>
</evidence>
<keyword evidence="1 5" id="KW-0963">Cytoplasm</keyword>
<feature type="binding site" evidence="5">
    <location>
        <position position="249"/>
    </location>
    <ligand>
        <name>substrate</name>
    </ligand>
</feature>
<dbReference type="HAMAP" id="MF_00295">
    <property type="entry name" value="MetA_acyltransf"/>
    <property type="match status" value="1"/>
</dbReference>
<organism evidence="6 7">
    <name type="scientific">Sphingobacterium kitahiroshimense</name>
    <dbReference type="NCBI Taxonomy" id="470446"/>
    <lineage>
        <taxon>Bacteria</taxon>
        <taxon>Pseudomonadati</taxon>
        <taxon>Bacteroidota</taxon>
        <taxon>Sphingobacteriia</taxon>
        <taxon>Sphingobacteriales</taxon>
        <taxon>Sphingobacteriaceae</taxon>
        <taxon>Sphingobacterium</taxon>
    </lineage>
</organism>
<dbReference type="InterPro" id="IPR033752">
    <property type="entry name" value="MetA_family"/>
</dbReference>
<comment type="similarity">
    <text evidence="5">Belongs to the MetA family.</text>
</comment>
<name>A0ABV0BY70_9SPHI</name>
<feature type="active site" description="Acyl-thioester intermediate" evidence="5">
    <location>
        <position position="142"/>
    </location>
</feature>
<evidence type="ECO:0000256" key="3">
    <source>
        <dbReference type="ARBA" id="ARBA00022679"/>
    </source>
</evidence>
<gene>
    <name evidence="6" type="primary">metA</name>
    <name evidence="5" type="synonym">metAA</name>
    <name evidence="6" type="ORF">ABE541_20910</name>
</gene>
<dbReference type="EMBL" id="JBDJNQ010000011">
    <property type="protein sequence ID" value="MEN5379740.1"/>
    <property type="molecule type" value="Genomic_DNA"/>
</dbReference>
<comment type="catalytic activity">
    <reaction evidence="5">
        <text>L-homoserine + acetyl-CoA = O-acetyl-L-homoserine + CoA</text>
        <dbReference type="Rhea" id="RHEA:13701"/>
        <dbReference type="ChEBI" id="CHEBI:57287"/>
        <dbReference type="ChEBI" id="CHEBI:57288"/>
        <dbReference type="ChEBI" id="CHEBI:57476"/>
        <dbReference type="ChEBI" id="CHEBI:57716"/>
        <dbReference type="EC" id="2.3.1.31"/>
    </reaction>
</comment>
<comment type="pathway">
    <text evidence="5">Amino-acid biosynthesis; L-methionine biosynthesis via de novo pathway; O-acetyl-L-homoserine from L-homoserine: step 1/1.</text>
</comment>
<keyword evidence="4 5" id="KW-0012">Acyltransferase</keyword>
<accession>A0ABV0BY70</accession>
<comment type="caution">
    <text evidence="6">The sequence shown here is derived from an EMBL/GenBank/DDBJ whole genome shotgun (WGS) entry which is preliminary data.</text>
</comment>
<feature type="active site" evidence="5">
    <location>
        <position position="237"/>
    </location>
</feature>
<evidence type="ECO:0000256" key="1">
    <source>
        <dbReference type="ARBA" id="ARBA00022490"/>
    </source>
</evidence>
<feature type="binding site" evidence="5">
    <location>
        <position position="163"/>
    </location>
    <ligand>
        <name>substrate</name>
    </ligand>
</feature>
<dbReference type="InterPro" id="IPR029062">
    <property type="entry name" value="Class_I_gatase-like"/>
</dbReference>
<keyword evidence="5" id="KW-0486">Methionine biosynthesis</keyword>
<dbReference type="PANTHER" id="PTHR20919:SF0">
    <property type="entry name" value="HOMOSERINE O-SUCCINYLTRANSFERASE"/>
    <property type="match status" value="1"/>
</dbReference>
<feature type="site" description="Important for acyl-CoA specificity" evidence="5">
    <location>
        <position position="111"/>
    </location>
</feature>
<protein>
    <recommendedName>
        <fullName evidence="5">Homoserine O-acetyltransferase</fullName>
        <shortName evidence="5">HAT</shortName>
        <ecNumber evidence="5">2.3.1.31</ecNumber>
    </recommendedName>
    <alternativeName>
        <fullName evidence="5">Homoserine transacetylase</fullName>
        <shortName evidence="5">HTA</shortName>
    </alternativeName>
</protein>
<feature type="active site" description="Proton acceptor" evidence="5">
    <location>
        <position position="235"/>
    </location>
</feature>
<comment type="function">
    <text evidence="5">Transfers an acetyl group from acetyl-CoA to L-homoserine, forming acetyl-L-homoserine.</text>
</comment>
<dbReference type="SUPFAM" id="SSF52317">
    <property type="entry name" value="Class I glutamine amidotransferase-like"/>
    <property type="match status" value="1"/>
</dbReference>
<comment type="subcellular location">
    <subcellularLocation>
        <location evidence="5">Cytoplasm</location>
    </subcellularLocation>
</comment>
<feature type="binding site" evidence="5">
    <location>
        <position position="192"/>
    </location>
    <ligand>
        <name>substrate</name>
    </ligand>
</feature>
<dbReference type="NCBIfam" id="TIGR01001">
    <property type="entry name" value="metA"/>
    <property type="match status" value="1"/>
</dbReference>
<dbReference type="Proteomes" id="UP001409291">
    <property type="component" value="Unassembled WGS sequence"/>
</dbReference>
<dbReference type="PANTHER" id="PTHR20919">
    <property type="entry name" value="HOMOSERINE O-SUCCINYLTRANSFERASE"/>
    <property type="match status" value="1"/>
</dbReference>
<dbReference type="InterPro" id="IPR005697">
    <property type="entry name" value="HST_MetA"/>
</dbReference>
<sequence length="314" mass="36716">MPVKIPDNLPAIELLKKENIFVMSDLRANEQDIRPMKVLILNLMPLKITTETDFIRLLSNNPLQVEVEFLRLDTHMSKNTPQEHLEMFYKSFSAVEDQYYDGMIITGAPVEMMPFEEVNYWDEVTRIFDWAKKHVTSTLYICWASQAALYHFYGVEKTPLAEKLFGVYKHTTLDKANPLFRGFDDEYFIPHSRHTTILKSEIEDKPEIELLSESPEAGLAILSSRGGREFYLTGHSEYAPLTLHTEYMRDVEKGLEIEVPDNYYLNNDPAQSPLVRWSGHANLLFNNWLNYYVYQETPFDLNELESLEEIKRQN</sequence>
<feature type="site" description="Important for substrate specificity" evidence="5">
    <location>
        <position position="192"/>
    </location>
</feature>
<dbReference type="CDD" id="cd03131">
    <property type="entry name" value="GATase1_HTS"/>
    <property type="match status" value="1"/>
</dbReference>
<dbReference type="GO" id="GO:0008899">
    <property type="term" value="F:homoserine O-succinyltransferase activity"/>
    <property type="evidence" value="ECO:0007669"/>
    <property type="project" value="UniProtKB-EC"/>
</dbReference>
<dbReference type="Gene3D" id="3.40.50.880">
    <property type="match status" value="1"/>
</dbReference>
<reference evidence="6 7" key="1">
    <citation type="submission" date="2024-04" db="EMBL/GenBank/DDBJ databases">
        <title>WGS of bacteria from Torrens River.</title>
        <authorList>
            <person name="Wyrsch E.R."/>
            <person name="Drigo B."/>
        </authorList>
    </citation>
    <scope>NUCLEOTIDE SEQUENCE [LARGE SCALE GENOMIC DNA]</scope>
    <source>
        <strain evidence="6 7">TWI391</strain>
    </source>
</reference>
<evidence type="ECO:0000256" key="4">
    <source>
        <dbReference type="ARBA" id="ARBA00023315"/>
    </source>
</evidence>
<evidence type="ECO:0000256" key="5">
    <source>
        <dbReference type="HAMAP-Rule" id="MF_00295"/>
    </source>
</evidence>
<evidence type="ECO:0000313" key="7">
    <source>
        <dbReference type="Proteomes" id="UP001409291"/>
    </source>
</evidence>
<dbReference type="Pfam" id="PF04204">
    <property type="entry name" value="HTS"/>
    <property type="match status" value="1"/>
</dbReference>
<dbReference type="PIRSF" id="PIRSF000450">
    <property type="entry name" value="H_ser_succinyltr"/>
    <property type="match status" value="1"/>
</dbReference>